<evidence type="ECO:0000256" key="7">
    <source>
        <dbReference type="ARBA" id="ARBA00023061"/>
    </source>
</evidence>
<evidence type="ECO:0000256" key="3">
    <source>
        <dbReference type="ARBA" id="ARBA00007106"/>
    </source>
</evidence>
<dbReference type="EC" id="4.1.1.5" evidence="4"/>
<keyword evidence="7" id="KW-0005">Acetoin biosynthesis</keyword>
<dbReference type="Pfam" id="PF03306">
    <property type="entry name" value="AAL_decarboxy"/>
    <property type="match status" value="1"/>
</dbReference>
<dbReference type="Gene3D" id="3.30.1330.80">
    <property type="entry name" value="Hypothetical protein, similar to alpha- acetolactate decarboxylase, domain 2"/>
    <property type="match status" value="1"/>
</dbReference>
<sequence>MLNVMHLGLLYGTINLDTISNKKHLYGLGPVEYLKGEILIDDGKSYVSKMAEDGSIVMEETYKVKAPFFVSENVDRWEEISIPDYIVNLQQLETFLDATTKNHSRPFAFRLNATIENAAIHIVNLPDGTAVNSPEDVQQHQHHFIVKNTDAELIGFFSTQHQGIFTHHDTYVHIHMMTADKKKMGHLESFVIKKGTAKLFLPAESK</sequence>
<comment type="catalytic activity">
    <reaction evidence="1">
        <text>(2S)-2-acetolactate + H(+) = (R)-acetoin + CO2</text>
        <dbReference type="Rhea" id="RHEA:21580"/>
        <dbReference type="ChEBI" id="CHEBI:15378"/>
        <dbReference type="ChEBI" id="CHEBI:15686"/>
        <dbReference type="ChEBI" id="CHEBI:16526"/>
        <dbReference type="ChEBI" id="CHEBI:58476"/>
        <dbReference type="EC" id="4.1.1.5"/>
    </reaction>
</comment>
<dbReference type="Proteomes" id="UP000808337">
    <property type="component" value="Unassembled WGS sequence"/>
</dbReference>
<protein>
    <recommendedName>
        <fullName evidence="5">Alpha-acetolactate decarboxylase</fullName>
        <ecNumber evidence="4">4.1.1.5</ecNumber>
    </recommendedName>
</protein>
<keyword evidence="6" id="KW-0210">Decarboxylase</keyword>
<dbReference type="PANTHER" id="PTHR35524">
    <property type="entry name" value="ALPHA-ACETOLACTATE DECARBOXYLASE"/>
    <property type="match status" value="1"/>
</dbReference>
<comment type="similarity">
    <text evidence="3">Belongs to the alpha-acetolactate decarboxylase family.</text>
</comment>
<accession>A0A9D7SUH1</accession>
<gene>
    <name evidence="9" type="ORF">IPP15_13630</name>
</gene>
<comment type="pathway">
    <text evidence="2">Polyol metabolism; (R,R)-butane-2,3-diol biosynthesis; (R,R)-butane-2,3-diol from pyruvate: step 2/3.</text>
</comment>
<organism evidence="9 10">
    <name type="scientific">Candidatus Opimibacter skivensis</name>
    <dbReference type="NCBI Taxonomy" id="2982028"/>
    <lineage>
        <taxon>Bacteria</taxon>
        <taxon>Pseudomonadati</taxon>
        <taxon>Bacteroidota</taxon>
        <taxon>Saprospiria</taxon>
        <taxon>Saprospirales</taxon>
        <taxon>Saprospiraceae</taxon>
        <taxon>Candidatus Opimibacter</taxon>
    </lineage>
</organism>
<dbReference type="AlphaFoldDB" id="A0A9D7SUH1"/>
<comment type="caution">
    <text evidence="9">The sequence shown here is derived from an EMBL/GenBank/DDBJ whole genome shotgun (WGS) entry which is preliminary data.</text>
</comment>
<evidence type="ECO:0000256" key="5">
    <source>
        <dbReference type="ARBA" id="ARBA00020164"/>
    </source>
</evidence>
<proteinExistence type="inferred from homology"/>
<evidence type="ECO:0000256" key="1">
    <source>
        <dbReference type="ARBA" id="ARBA00001784"/>
    </source>
</evidence>
<evidence type="ECO:0000256" key="8">
    <source>
        <dbReference type="ARBA" id="ARBA00023239"/>
    </source>
</evidence>
<keyword evidence="8" id="KW-0456">Lyase</keyword>
<dbReference type="InterPro" id="IPR005128">
    <property type="entry name" value="Acetolactate_a_deCO2ase"/>
</dbReference>
<reference evidence="9 10" key="1">
    <citation type="submission" date="2020-10" db="EMBL/GenBank/DDBJ databases">
        <title>Connecting structure to function with the recovery of over 1000 high-quality activated sludge metagenome-assembled genomes encoding full-length rRNA genes using long-read sequencing.</title>
        <authorList>
            <person name="Singleton C.M."/>
            <person name="Petriglieri F."/>
            <person name="Kristensen J.M."/>
            <person name="Kirkegaard R.H."/>
            <person name="Michaelsen T.Y."/>
            <person name="Andersen M.H."/>
            <person name="Karst S.M."/>
            <person name="Dueholm M.S."/>
            <person name="Nielsen P.H."/>
            <person name="Albertsen M."/>
        </authorList>
    </citation>
    <scope>NUCLEOTIDE SEQUENCE [LARGE SCALE GENOMIC DNA]</scope>
    <source>
        <strain evidence="9">Ribe_18-Q3-R11-54_MAXAC.273</strain>
    </source>
</reference>
<evidence type="ECO:0000313" key="9">
    <source>
        <dbReference type="EMBL" id="MBK9983403.1"/>
    </source>
</evidence>
<evidence type="ECO:0000256" key="6">
    <source>
        <dbReference type="ARBA" id="ARBA00022793"/>
    </source>
</evidence>
<dbReference type="GO" id="GO:0047605">
    <property type="term" value="F:acetolactate decarboxylase activity"/>
    <property type="evidence" value="ECO:0007669"/>
    <property type="project" value="UniProtKB-EC"/>
</dbReference>
<dbReference type="GO" id="GO:0045151">
    <property type="term" value="P:acetoin biosynthetic process"/>
    <property type="evidence" value="ECO:0007669"/>
    <property type="project" value="UniProtKB-KW"/>
</dbReference>
<evidence type="ECO:0000256" key="4">
    <source>
        <dbReference type="ARBA" id="ARBA00013204"/>
    </source>
</evidence>
<dbReference type="PANTHER" id="PTHR35524:SF1">
    <property type="entry name" value="ALPHA-ACETOLACTATE DECARBOXYLASE"/>
    <property type="match status" value="1"/>
</dbReference>
<dbReference type="EMBL" id="JADKGY010000020">
    <property type="protein sequence ID" value="MBK9983403.1"/>
    <property type="molecule type" value="Genomic_DNA"/>
</dbReference>
<evidence type="ECO:0000313" key="10">
    <source>
        <dbReference type="Proteomes" id="UP000808337"/>
    </source>
</evidence>
<dbReference type="SUPFAM" id="SSF117856">
    <property type="entry name" value="AF0104/ALDC/Ptd012-like"/>
    <property type="match status" value="1"/>
</dbReference>
<name>A0A9D7SUH1_9BACT</name>
<evidence type="ECO:0000256" key="2">
    <source>
        <dbReference type="ARBA" id="ARBA00005170"/>
    </source>
</evidence>